<dbReference type="PANTHER" id="PTHR44942">
    <property type="entry name" value="METHYLTRANSF_11 DOMAIN-CONTAINING PROTEIN"/>
    <property type="match status" value="1"/>
</dbReference>
<accession>A0A2T0SHN2</accession>
<dbReference type="GO" id="GO:0008757">
    <property type="term" value="F:S-adenosylmethionine-dependent methyltransferase activity"/>
    <property type="evidence" value="ECO:0007669"/>
    <property type="project" value="InterPro"/>
</dbReference>
<comment type="similarity">
    <text evidence="1">Belongs to the methyltransferase superfamily.</text>
</comment>
<reference evidence="5 6" key="1">
    <citation type="submission" date="2018-03" db="EMBL/GenBank/DDBJ databases">
        <title>Genomic Encyclopedia of Archaeal and Bacterial Type Strains, Phase II (KMG-II): from individual species to whole genera.</title>
        <authorList>
            <person name="Goeker M."/>
        </authorList>
    </citation>
    <scope>NUCLEOTIDE SEQUENCE [LARGE SCALE GENOMIC DNA]</scope>
    <source>
        <strain evidence="5 6">DSM 45348</strain>
    </source>
</reference>
<protein>
    <submittedName>
        <fullName evidence="5">Methyltransferase family protein</fullName>
    </submittedName>
</protein>
<dbReference type="InterPro" id="IPR029063">
    <property type="entry name" value="SAM-dependent_MTases_sf"/>
</dbReference>
<dbReference type="EMBL" id="PVZG01000001">
    <property type="protein sequence ID" value="PRY32897.1"/>
    <property type="molecule type" value="Genomic_DNA"/>
</dbReference>
<dbReference type="Proteomes" id="UP000239209">
    <property type="component" value="Unassembled WGS sequence"/>
</dbReference>
<keyword evidence="6" id="KW-1185">Reference proteome</keyword>
<dbReference type="GO" id="GO:0032259">
    <property type="term" value="P:methylation"/>
    <property type="evidence" value="ECO:0007669"/>
    <property type="project" value="UniProtKB-KW"/>
</dbReference>
<organism evidence="5 6">
    <name type="scientific">Pseudosporangium ferrugineum</name>
    <dbReference type="NCBI Taxonomy" id="439699"/>
    <lineage>
        <taxon>Bacteria</taxon>
        <taxon>Bacillati</taxon>
        <taxon>Actinomycetota</taxon>
        <taxon>Actinomycetes</taxon>
        <taxon>Micromonosporales</taxon>
        <taxon>Micromonosporaceae</taxon>
        <taxon>Pseudosporangium</taxon>
    </lineage>
</organism>
<dbReference type="SUPFAM" id="SSF53335">
    <property type="entry name" value="S-adenosyl-L-methionine-dependent methyltransferases"/>
    <property type="match status" value="1"/>
</dbReference>
<dbReference type="AlphaFoldDB" id="A0A2T0SHN2"/>
<feature type="domain" description="Methyltransferase type 11" evidence="4">
    <location>
        <begin position="46"/>
        <end position="134"/>
    </location>
</feature>
<keyword evidence="3 5" id="KW-0808">Transferase</keyword>
<dbReference type="CDD" id="cd02440">
    <property type="entry name" value="AdoMet_MTases"/>
    <property type="match status" value="1"/>
</dbReference>
<sequence length="245" mass="26765">MVGKNDGMSDHAASFGAAATAYERGRPEYPDEALDWLLPPGEPRVLDLGAGTGKLTRRIAARGLPVTAVDPSEGMLAELRRVLPDVPAHVGTAENLPLPDRSVDAVLCAQAWHWVDVAHAVPEAARVLSPGGRLGLIWNLRDETTGWVRRLGEILRSPEGRRSTDIGPPFGPVEHRQFRWTQPLSPDRLLDLVSSRSYAILLPPGERARLLDRVRGLTETHPDLAGRKILELPYVTQCARTSLPA</sequence>
<evidence type="ECO:0000259" key="4">
    <source>
        <dbReference type="Pfam" id="PF08241"/>
    </source>
</evidence>
<gene>
    <name evidence="5" type="ORF">CLV70_10156</name>
</gene>
<keyword evidence="2 5" id="KW-0489">Methyltransferase</keyword>
<evidence type="ECO:0000313" key="5">
    <source>
        <dbReference type="EMBL" id="PRY32897.1"/>
    </source>
</evidence>
<evidence type="ECO:0000256" key="1">
    <source>
        <dbReference type="ARBA" id="ARBA00008361"/>
    </source>
</evidence>
<comment type="caution">
    <text evidence="5">The sequence shown here is derived from an EMBL/GenBank/DDBJ whole genome shotgun (WGS) entry which is preliminary data.</text>
</comment>
<dbReference type="InterPro" id="IPR013216">
    <property type="entry name" value="Methyltransf_11"/>
</dbReference>
<dbReference type="PANTHER" id="PTHR44942:SF4">
    <property type="entry name" value="METHYLTRANSFERASE TYPE 11 DOMAIN-CONTAINING PROTEIN"/>
    <property type="match status" value="1"/>
</dbReference>
<dbReference type="Gene3D" id="3.40.50.150">
    <property type="entry name" value="Vaccinia Virus protein VP39"/>
    <property type="match status" value="1"/>
</dbReference>
<dbReference type="InterPro" id="IPR051052">
    <property type="entry name" value="Diverse_substrate_MTase"/>
</dbReference>
<name>A0A2T0SHN2_9ACTN</name>
<evidence type="ECO:0000256" key="2">
    <source>
        <dbReference type="ARBA" id="ARBA00022603"/>
    </source>
</evidence>
<evidence type="ECO:0000256" key="3">
    <source>
        <dbReference type="ARBA" id="ARBA00022679"/>
    </source>
</evidence>
<proteinExistence type="inferred from homology"/>
<dbReference type="Pfam" id="PF08241">
    <property type="entry name" value="Methyltransf_11"/>
    <property type="match status" value="1"/>
</dbReference>
<evidence type="ECO:0000313" key="6">
    <source>
        <dbReference type="Proteomes" id="UP000239209"/>
    </source>
</evidence>